<evidence type="ECO:0000313" key="1">
    <source>
        <dbReference type="EMBL" id="THC87018.1"/>
    </source>
</evidence>
<evidence type="ECO:0000313" key="2">
    <source>
        <dbReference type="Proteomes" id="UP000308092"/>
    </source>
</evidence>
<organism evidence="1 2">
    <name type="scientific">Aspergillus tanneri</name>
    <dbReference type="NCBI Taxonomy" id="1220188"/>
    <lineage>
        <taxon>Eukaryota</taxon>
        <taxon>Fungi</taxon>
        <taxon>Dikarya</taxon>
        <taxon>Ascomycota</taxon>
        <taxon>Pezizomycotina</taxon>
        <taxon>Eurotiomycetes</taxon>
        <taxon>Eurotiomycetidae</taxon>
        <taxon>Eurotiales</taxon>
        <taxon>Aspergillaceae</taxon>
        <taxon>Aspergillus</taxon>
        <taxon>Aspergillus subgen. Circumdati</taxon>
    </lineage>
</organism>
<reference evidence="1 2" key="1">
    <citation type="submission" date="2019-03" db="EMBL/GenBank/DDBJ databases">
        <title>The genome sequence of a newly discovered highly antifungal drug resistant Aspergillus species, Aspergillus tanneri NIH 1004.</title>
        <authorList>
            <person name="Mounaud S."/>
            <person name="Singh I."/>
            <person name="Joardar V."/>
            <person name="Pakala S."/>
            <person name="Pakala S."/>
            <person name="Venepally P."/>
            <person name="Hoover J."/>
            <person name="Nierman W."/>
            <person name="Chung J."/>
            <person name="Losada L."/>
        </authorList>
    </citation>
    <scope>NUCLEOTIDE SEQUENCE [LARGE SCALE GENOMIC DNA]</scope>
    <source>
        <strain evidence="1 2">NIH1004</strain>
    </source>
</reference>
<dbReference type="VEuPathDB" id="FungiDB:EYZ11_013536"/>
<name>A0A4S3IZM9_9EURO</name>
<comment type="caution">
    <text evidence="1">The sequence shown here is derived from an EMBL/GenBank/DDBJ whole genome shotgun (WGS) entry which is preliminary data.</text>
</comment>
<dbReference type="EMBL" id="SOSA01001611">
    <property type="protein sequence ID" value="THC87018.1"/>
    <property type="molecule type" value="Genomic_DNA"/>
</dbReference>
<proteinExistence type="predicted"/>
<protein>
    <submittedName>
        <fullName evidence="1">Uncharacterized protein</fullName>
    </submittedName>
</protein>
<keyword evidence="2" id="KW-1185">Reference proteome</keyword>
<sequence>MRESAGGAVTLISKGEKLQ</sequence>
<dbReference type="Proteomes" id="UP000308092">
    <property type="component" value="Unassembled WGS sequence"/>
</dbReference>
<dbReference type="AlphaFoldDB" id="A0A4S3IZM9"/>
<gene>
    <name evidence="1" type="ORF">EYZ11_013536</name>
</gene>
<accession>A0A4S3IZM9</accession>